<dbReference type="AlphaFoldDB" id="A0A8B8UXA9"/>
<gene>
    <name evidence="4" type="primary">SRT1</name>
    <name evidence="4" type="ORF">SPAR_M02180</name>
</gene>
<dbReference type="PANTHER" id="PTHR10291:SF2">
    <property type="entry name" value="DEHYDRODOLICHYL DIPHOSPHATE SYNTHASE COMPLEX SUBUNIT SRT1"/>
    <property type="match status" value="1"/>
</dbReference>
<dbReference type="GO" id="GO:0016094">
    <property type="term" value="P:polyprenol biosynthetic process"/>
    <property type="evidence" value="ECO:0007669"/>
    <property type="project" value="TreeGrafter"/>
</dbReference>
<dbReference type="Gene3D" id="3.40.1180.10">
    <property type="entry name" value="Decaprenyl diphosphate synthase-like"/>
    <property type="match status" value="1"/>
</dbReference>
<dbReference type="PROSITE" id="PS01066">
    <property type="entry name" value="UPP_SYNTHASE"/>
    <property type="match status" value="1"/>
</dbReference>
<protein>
    <recommendedName>
        <fullName evidence="3">Alkyl transferase</fullName>
        <ecNumber evidence="3">2.5.1.-</ecNumber>
    </recommendedName>
</protein>
<comment type="similarity">
    <text evidence="3">Belongs to the UPP synthase family.</text>
</comment>
<dbReference type="OrthoDB" id="4173905at2759"/>
<evidence type="ECO:0000256" key="2">
    <source>
        <dbReference type="ARBA" id="ARBA00022842"/>
    </source>
</evidence>
<reference evidence="4" key="1">
    <citation type="journal article" date="2017" name="Nat. Genet.">
        <title>Contrasting evolutionary genome dynamics between domesticated and wild yeasts.</title>
        <authorList>
            <person name="Yue J.X."/>
            <person name="Li J."/>
            <person name="Aigrain L."/>
            <person name="Hallin J."/>
            <person name="Persson K."/>
            <person name="Oliver K."/>
            <person name="Bergstrom A."/>
            <person name="Coupland P."/>
            <person name="Warringer J."/>
            <person name="Lagomarsino M.C."/>
            <person name="Fischer G."/>
            <person name="Durbin R."/>
            <person name="Liti G."/>
        </authorList>
    </citation>
    <scope>NUCLEOTIDE SEQUENCE</scope>
    <source>
        <strain evidence="4">CBS432</strain>
    </source>
</reference>
<feature type="transmembrane region" description="Helical" evidence="3">
    <location>
        <begin position="32"/>
        <end position="51"/>
    </location>
</feature>
<dbReference type="InterPro" id="IPR001441">
    <property type="entry name" value="UPP_synth-like"/>
</dbReference>
<dbReference type="PANTHER" id="PTHR10291">
    <property type="entry name" value="DEHYDRODOLICHYL DIPHOSPHATE SYNTHASE FAMILY MEMBER"/>
    <property type="match status" value="1"/>
</dbReference>
<reference evidence="4" key="4">
    <citation type="submission" date="2025-08" db="UniProtKB">
        <authorList>
            <consortium name="RefSeq"/>
        </authorList>
    </citation>
    <scope>IDENTIFICATION</scope>
    <source>
        <strain evidence="4">CBS432</strain>
    </source>
</reference>
<evidence type="ECO:0000256" key="3">
    <source>
        <dbReference type="RuleBase" id="RU363018"/>
    </source>
</evidence>
<dbReference type="GO" id="GO:0005811">
    <property type="term" value="C:lipid droplet"/>
    <property type="evidence" value="ECO:0007669"/>
    <property type="project" value="TreeGrafter"/>
</dbReference>
<dbReference type="GO" id="GO:0005783">
    <property type="term" value="C:endoplasmic reticulum"/>
    <property type="evidence" value="ECO:0007669"/>
    <property type="project" value="TreeGrafter"/>
</dbReference>
<dbReference type="InterPro" id="IPR018520">
    <property type="entry name" value="UPP_synth-like_CS"/>
</dbReference>
<dbReference type="SUPFAM" id="SSF64005">
    <property type="entry name" value="Undecaprenyl diphosphate synthase"/>
    <property type="match status" value="1"/>
</dbReference>
<reference evidence="4" key="3">
    <citation type="submission" date="2025-07" db="EMBL/GenBank/DDBJ databases">
        <authorList>
            <consortium name="NCBI Genome Project"/>
        </authorList>
    </citation>
    <scope>NUCLEOTIDE SEQUENCE</scope>
    <source>
        <strain evidence="4">CBS432</strain>
    </source>
</reference>
<organism evidence="4">
    <name type="scientific">Saccharomyces paradoxus</name>
    <name type="common">Yeast</name>
    <name type="synonym">Saccharomyces douglasii</name>
    <dbReference type="NCBI Taxonomy" id="27291"/>
    <lineage>
        <taxon>Eukaryota</taxon>
        <taxon>Fungi</taxon>
        <taxon>Dikarya</taxon>
        <taxon>Ascomycota</taxon>
        <taxon>Saccharomycotina</taxon>
        <taxon>Saccharomycetes</taxon>
        <taxon>Saccharomycetales</taxon>
        <taxon>Saccharomycetaceae</taxon>
        <taxon>Saccharomyces</taxon>
    </lineage>
</organism>
<dbReference type="Pfam" id="PF01255">
    <property type="entry name" value="Prenyltransf"/>
    <property type="match status" value="1"/>
</dbReference>
<evidence type="ECO:0000313" key="4">
    <source>
        <dbReference type="RefSeq" id="XP_033768405.1"/>
    </source>
</evidence>
<dbReference type="GeneID" id="54632795"/>
<name>A0A8B8UXA9_SACPA</name>
<accession>A0A8B8UXA9</accession>
<keyword evidence="3" id="KW-0472">Membrane</keyword>
<dbReference type="GO" id="GO:0045547">
    <property type="term" value="F:ditrans,polycis-polyprenyl diphosphate synthase [(2E,6E)-farnesyl diphosphate specific] activity"/>
    <property type="evidence" value="ECO:0007669"/>
    <property type="project" value="TreeGrafter"/>
</dbReference>
<dbReference type="CDD" id="cd00475">
    <property type="entry name" value="Cis_IPPS"/>
    <property type="match status" value="1"/>
</dbReference>
<dbReference type="GO" id="GO:0016020">
    <property type="term" value="C:membrane"/>
    <property type="evidence" value="ECO:0007669"/>
    <property type="project" value="TreeGrafter"/>
</dbReference>
<proteinExistence type="inferred from homology"/>
<keyword evidence="2" id="KW-0460">Magnesium</keyword>
<dbReference type="InterPro" id="IPR036424">
    <property type="entry name" value="UPP_synth-like_sf"/>
</dbReference>
<dbReference type="VEuPathDB" id="FungiDB:SPAR_M02180"/>
<keyword evidence="3" id="KW-1133">Transmembrane helix</keyword>
<sequence>MKVPSIIHIQLVALRRLLVETKEQICFAVRSVFQKIFAWVMSLSLFSWLYITVQNLLIKALSVGPVPEHVSFIMDGNRRYAKARRLPVKKGHEAGGLTLLTLLYICKRLGVKCVSAYAFSIENFNRPKEEVDTLMNLFTVKLDEFAKRANDYKDPLYGSKIRIVGDQSLLSPEMRKRIEKVEDITKNGDDFTLYICFPYTSRNDMLHTIRDSVQDLLENKSPSRINIKKFTNKMYMDFYSNKCELLIRTSGHRRLSDYMLWQVHENATIEFSDTLWPNFSFFAMYLMILKWSFFSTIQRYNEKNRSLFEKVYEGVPSILKRKKPSMPLYQFPNPPLSVSVTGEE</sequence>
<keyword evidence="3" id="KW-0812">Transmembrane</keyword>
<dbReference type="KEGG" id="spao:SPAR_M02180"/>
<dbReference type="EC" id="2.5.1.-" evidence="3"/>
<keyword evidence="1 3" id="KW-0808">Transferase</keyword>
<dbReference type="GO" id="GO:1904423">
    <property type="term" value="C:dehydrodolichyl diphosphate synthase complex"/>
    <property type="evidence" value="ECO:0007669"/>
    <property type="project" value="TreeGrafter"/>
</dbReference>
<evidence type="ECO:0000256" key="1">
    <source>
        <dbReference type="ARBA" id="ARBA00022679"/>
    </source>
</evidence>
<dbReference type="RefSeq" id="XP_033768405.1">
    <property type="nucleotide sequence ID" value="XM_033912514.1"/>
</dbReference>
<dbReference type="NCBIfam" id="TIGR00055">
    <property type="entry name" value="uppS"/>
    <property type="match status" value="1"/>
</dbReference>
<reference evidence="4" key="2">
    <citation type="submission" date="2020-01" db="EMBL/GenBank/DDBJ databases">
        <title>Population-level Yeast Reference Genomes.</title>
        <authorList>
            <person name="Yue J.-X."/>
        </authorList>
    </citation>
    <scope>NUCLEOTIDE SEQUENCE</scope>
    <source>
        <strain evidence="4">CBS432</strain>
    </source>
</reference>
<dbReference type="FunFam" id="3.40.1180.10:FF:000005">
    <property type="entry name" value="Alkyl transferase"/>
    <property type="match status" value="1"/>
</dbReference>